<keyword evidence="3" id="KW-1185">Reference proteome</keyword>
<accession>A0A9P0JCN1</accession>
<evidence type="ECO:0000313" key="3">
    <source>
        <dbReference type="Proteomes" id="UP001154329"/>
    </source>
</evidence>
<organism evidence="2 3">
    <name type="scientific">Aphis gossypii</name>
    <name type="common">Cotton aphid</name>
    <dbReference type="NCBI Taxonomy" id="80765"/>
    <lineage>
        <taxon>Eukaryota</taxon>
        <taxon>Metazoa</taxon>
        <taxon>Ecdysozoa</taxon>
        <taxon>Arthropoda</taxon>
        <taxon>Hexapoda</taxon>
        <taxon>Insecta</taxon>
        <taxon>Pterygota</taxon>
        <taxon>Neoptera</taxon>
        <taxon>Paraneoptera</taxon>
        <taxon>Hemiptera</taxon>
        <taxon>Sternorrhyncha</taxon>
        <taxon>Aphidomorpha</taxon>
        <taxon>Aphidoidea</taxon>
        <taxon>Aphididae</taxon>
        <taxon>Aphidini</taxon>
        <taxon>Aphis</taxon>
        <taxon>Aphis</taxon>
    </lineage>
</organism>
<feature type="compositionally biased region" description="Basic residues" evidence="1">
    <location>
        <begin position="125"/>
        <end position="135"/>
    </location>
</feature>
<proteinExistence type="predicted"/>
<dbReference type="EMBL" id="OU899036">
    <property type="protein sequence ID" value="CAH1732305.1"/>
    <property type="molecule type" value="Genomic_DNA"/>
</dbReference>
<evidence type="ECO:0000256" key="1">
    <source>
        <dbReference type="SAM" id="MobiDB-lite"/>
    </source>
</evidence>
<feature type="compositionally biased region" description="Basic residues" evidence="1">
    <location>
        <begin position="92"/>
        <end position="110"/>
    </location>
</feature>
<gene>
    <name evidence="2" type="ORF">APHIGO_LOCUS8826</name>
</gene>
<sequence>MESRDVDARPCETGLMGHTSQRTPPPPTLELRAGMIRGSRVYGLDSYPAQRLRQPPTCSRLRSDDFSSLAHAQRVRHTSRTNSPADAAQTRTRTRSHGRKLAHARARRRAGAPPPPPTAAPVGRPGRRYPHRGPRAGRTGGTPSDCPSSFAIRPPTPFAVPRNHPPRGSRACSFPFPGSRSSERLYFLSTTHNNCRSILRIYLYFHSNRFFFRVIEYFGVSLLFLLNNVLCPRPSSCHR</sequence>
<evidence type="ECO:0000313" key="2">
    <source>
        <dbReference type="EMBL" id="CAH1732305.1"/>
    </source>
</evidence>
<feature type="region of interest" description="Disordered" evidence="1">
    <location>
        <begin position="46"/>
        <end position="172"/>
    </location>
</feature>
<dbReference type="AlphaFoldDB" id="A0A9P0JCN1"/>
<reference evidence="2" key="2">
    <citation type="submission" date="2022-10" db="EMBL/GenBank/DDBJ databases">
        <authorList>
            <consortium name="ENA_rothamsted_submissions"/>
            <consortium name="culmorum"/>
            <person name="King R."/>
        </authorList>
    </citation>
    <scope>NUCLEOTIDE SEQUENCE</scope>
</reference>
<feature type="compositionally biased region" description="Basic and acidic residues" evidence="1">
    <location>
        <begin position="1"/>
        <end position="10"/>
    </location>
</feature>
<feature type="region of interest" description="Disordered" evidence="1">
    <location>
        <begin position="1"/>
        <end position="27"/>
    </location>
</feature>
<name>A0A9P0JCN1_APHGO</name>
<protein>
    <submittedName>
        <fullName evidence="2">Uncharacterized protein</fullName>
    </submittedName>
</protein>
<dbReference type="Proteomes" id="UP001154329">
    <property type="component" value="Chromosome 3"/>
</dbReference>
<reference evidence="2" key="1">
    <citation type="submission" date="2022-02" db="EMBL/GenBank/DDBJ databases">
        <authorList>
            <person name="King R."/>
        </authorList>
    </citation>
    <scope>NUCLEOTIDE SEQUENCE</scope>
</reference>